<evidence type="ECO:0000256" key="1">
    <source>
        <dbReference type="ARBA" id="ARBA00006987"/>
    </source>
</evidence>
<dbReference type="InterPro" id="IPR042100">
    <property type="entry name" value="Bug_dom1"/>
</dbReference>
<dbReference type="PIRSF" id="PIRSF017082">
    <property type="entry name" value="YflP"/>
    <property type="match status" value="1"/>
</dbReference>
<comment type="similarity">
    <text evidence="1">Belongs to the UPF0065 (bug) family.</text>
</comment>
<dbReference type="Pfam" id="PF03401">
    <property type="entry name" value="TctC"/>
    <property type="match status" value="1"/>
</dbReference>
<dbReference type="AlphaFoldDB" id="A0A4D7QBR9"/>
<dbReference type="PANTHER" id="PTHR42928:SF5">
    <property type="entry name" value="BLR1237 PROTEIN"/>
    <property type="match status" value="1"/>
</dbReference>
<accession>A0A4D7QBR9</accession>
<evidence type="ECO:0000313" key="2">
    <source>
        <dbReference type="EMBL" id="QCK84588.1"/>
    </source>
</evidence>
<dbReference type="EMBL" id="CP039865">
    <property type="protein sequence ID" value="QCK84588.1"/>
    <property type="molecule type" value="Genomic_DNA"/>
</dbReference>
<dbReference type="InterPro" id="IPR005064">
    <property type="entry name" value="BUG"/>
</dbReference>
<protein>
    <submittedName>
        <fullName evidence="2">Tripartite tricarboxylate transporter substrate binding protein</fullName>
    </submittedName>
</protein>
<dbReference type="OrthoDB" id="8443386at2"/>
<dbReference type="KEGG" id="paqt:E8L99_01695"/>
<dbReference type="Proteomes" id="UP000298588">
    <property type="component" value="Chromosome"/>
</dbReference>
<organism evidence="2 3">
    <name type="scientific">Phreatobacter aquaticus</name>
    <dbReference type="NCBI Taxonomy" id="2570229"/>
    <lineage>
        <taxon>Bacteria</taxon>
        <taxon>Pseudomonadati</taxon>
        <taxon>Pseudomonadota</taxon>
        <taxon>Alphaproteobacteria</taxon>
        <taxon>Hyphomicrobiales</taxon>
        <taxon>Phreatobacteraceae</taxon>
        <taxon>Phreatobacter</taxon>
    </lineage>
</organism>
<dbReference type="SUPFAM" id="SSF53850">
    <property type="entry name" value="Periplasmic binding protein-like II"/>
    <property type="match status" value="1"/>
</dbReference>
<gene>
    <name evidence="2" type="ORF">E8L99_01695</name>
</gene>
<keyword evidence="3" id="KW-1185">Reference proteome</keyword>
<reference evidence="2 3" key="1">
    <citation type="submission" date="2019-04" db="EMBL/GenBank/DDBJ databases">
        <title>Phreatobacter aquaticus sp. nov.</title>
        <authorList>
            <person name="Choi A."/>
            <person name="Baek K."/>
        </authorList>
    </citation>
    <scope>NUCLEOTIDE SEQUENCE [LARGE SCALE GENOMIC DNA]</scope>
    <source>
        <strain evidence="2 3">NMCR1094</strain>
    </source>
</reference>
<sequence length="345" mass="35854">MTGAASAQRQAEDRQEMSMIRLTRRHLIGSIAASTLAAPALAQSGFPNRAMKIVVPFGAGGIADITTRIAGEKLTALTGQVLTVINQPGPGGMAAARAALGAESDGYTLALLTNGTAVSAALYTNLQFNPVEDFLPVSTLGLFDFVLVTAGNGPRKSLQEVLAYAKANPGKLNVGTILFGSTQHLSATLFKSLTGLDFTHVPYRGTPDLMNGAMRGDVDIAIDSYASFGSNISAGQLMPLAVSGARRSASLPNVPTVAESGIPGYDVTSWNAVFAPKGTPAEIVTLLNAKLREAVADPAVKTRFAELGIEAAGSTPAELGDKLKSDIAKWNAVIDKAGVQRQTFR</sequence>
<proteinExistence type="inferred from homology"/>
<dbReference type="PANTHER" id="PTHR42928">
    <property type="entry name" value="TRICARBOXYLATE-BINDING PROTEIN"/>
    <property type="match status" value="1"/>
</dbReference>
<evidence type="ECO:0000313" key="3">
    <source>
        <dbReference type="Proteomes" id="UP000298588"/>
    </source>
</evidence>
<dbReference type="Gene3D" id="3.40.190.10">
    <property type="entry name" value="Periplasmic binding protein-like II"/>
    <property type="match status" value="1"/>
</dbReference>
<name>A0A4D7QBR9_9HYPH</name>
<dbReference type="Gene3D" id="3.40.190.150">
    <property type="entry name" value="Bordetella uptake gene, domain 1"/>
    <property type="match status" value="1"/>
</dbReference>